<gene>
    <name evidence="3" type="ORF">Scep_015281</name>
</gene>
<comment type="function">
    <text evidence="1">Catalyzes the reduction of fatty acyl-CoA to fatty alcohols.</text>
</comment>
<dbReference type="GO" id="GO:0035336">
    <property type="term" value="P:long-chain fatty-acyl-CoA metabolic process"/>
    <property type="evidence" value="ECO:0007669"/>
    <property type="project" value="TreeGrafter"/>
</dbReference>
<dbReference type="EC" id="1.2.1.84" evidence="1"/>
<accession>A0AAP0J4B5</accession>
<dbReference type="Pfam" id="PF07993">
    <property type="entry name" value="NAD_binding_4"/>
    <property type="match status" value="1"/>
</dbReference>
<comment type="catalytic activity">
    <reaction evidence="1">
        <text>a long-chain fatty acyl-CoA + 2 NADPH + 2 H(+) = a long-chain primary fatty alcohol + 2 NADP(+) + CoA</text>
        <dbReference type="Rhea" id="RHEA:52716"/>
        <dbReference type="ChEBI" id="CHEBI:15378"/>
        <dbReference type="ChEBI" id="CHEBI:57287"/>
        <dbReference type="ChEBI" id="CHEBI:57783"/>
        <dbReference type="ChEBI" id="CHEBI:58349"/>
        <dbReference type="ChEBI" id="CHEBI:77396"/>
        <dbReference type="ChEBI" id="CHEBI:83139"/>
        <dbReference type="EC" id="1.2.1.84"/>
    </reaction>
</comment>
<dbReference type="Gene3D" id="3.40.50.720">
    <property type="entry name" value="NAD(P)-binding Rossmann-like Domain"/>
    <property type="match status" value="1"/>
</dbReference>
<dbReference type="InterPro" id="IPR036291">
    <property type="entry name" value="NAD(P)-bd_dom_sf"/>
</dbReference>
<sequence length="140" mass="16042">MEYLNGAIAESLQHKSILITGSTGYLAKIFVEKVLRIQPLVKRLFLVMRAADTTFAEQRMHKEVLEKDVFKVLRENYGTRSSFESFISDKLTAVAGDIALKDMGVKDSHIKEQLLQEVDIIVNFAATTRFDERQEEFNQE</sequence>
<dbReference type="Proteomes" id="UP001419268">
    <property type="component" value="Unassembled WGS sequence"/>
</dbReference>
<evidence type="ECO:0000259" key="2">
    <source>
        <dbReference type="Pfam" id="PF07993"/>
    </source>
</evidence>
<name>A0AAP0J4B5_9MAGN</name>
<dbReference type="SUPFAM" id="SSF51735">
    <property type="entry name" value="NAD(P)-binding Rossmann-fold domains"/>
    <property type="match status" value="1"/>
</dbReference>
<dbReference type="PANTHER" id="PTHR11011:SF99">
    <property type="entry name" value="FATTY ACYL-COA REDUCTASE 3"/>
    <property type="match status" value="1"/>
</dbReference>
<evidence type="ECO:0000313" key="4">
    <source>
        <dbReference type="Proteomes" id="UP001419268"/>
    </source>
</evidence>
<dbReference type="InterPro" id="IPR013120">
    <property type="entry name" value="FAR_NAD-bd"/>
</dbReference>
<protein>
    <recommendedName>
        <fullName evidence="1">Fatty acyl-CoA reductase</fullName>
        <ecNumber evidence="1">1.2.1.84</ecNumber>
    </recommendedName>
</protein>
<keyword evidence="1" id="KW-0521">NADP</keyword>
<evidence type="ECO:0000313" key="3">
    <source>
        <dbReference type="EMBL" id="KAK9126435.1"/>
    </source>
</evidence>
<keyword evidence="1" id="KW-0444">Lipid biosynthesis</keyword>
<feature type="domain" description="Thioester reductase (TE)" evidence="2">
    <location>
        <begin position="19"/>
        <end position="136"/>
    </location>
</feature>
<comment type="similarity">
    <text evidence="1">Belongs to the fatty acyl-CoA reductase family.</text>
</comment>
<comment type="caution">
    <text evidence="3">The sequence shown here is derived from an EMBL/GenBank/DDBJ whole genome shotgun (WGS) entry which is preliminary data.</text>
</comment>
<dbReference type="InterPro" id="IPR026055">
    <property type="entry name" value="FAR"/>
</dbReference>
<proteinExistence type="inferred from homology"/>
<evidence type="ECO:0000256" key="1">
    <source>
        <dbReference type="RuleBase" id="RU363097"/>
    </source>
</evidence>
<dbReference type="GO" id="GO:0080019">
    <property type="term" value="F:alcohol-forming very long-chain fatty acyl-CoA reductase activity"/>
    <property type="evidence" value="ECO:0007669"/>
    <property type="project" value="InterPro"/>
</dbReference>
<dbReference type="GO" id="GO:0010345">
    <property type="term" value="P:suberin biosynthetic process"/>
    <property type="evidence" value="ECO:0007669"/>
    <property type="project" value="TreeGrafter"/>
</dbReference>
<dbReference type="AlphaFoldDB" id="A0AAP0J4B5"/>
<dbReference type="EMBL" id="JBBNAG010000006">
    <property type="protein sequence ID" value="KAK9126435.1"/>
    <property type="molecule type" value="Genomic_DNA"/>
</dbReference>
<keyword evidence="4" id="KW-1185">Reference proteome</keyword>
<reference evidence="3 4" key="1">
    <citation type="submission" date="2024-01" db="EMBL/GenBank/DDBJ databases">
        <title>Genome assemblies of Stephania.</title>
        <authorList>
            <person name="Yang L."/>
        </authorList>
    </citation>
    <scope>NUCLEOTIDE SEQUENCE [LARGE SCALE GENOMIC DNA]</scope>
    <source>
        <strain evidence="3">JXDWG</strain>
        <tissue evidence="3">Leaf</tissue>
    </source>
</reference>
<dbReference type="GO" id="GO:0102965">
    <property type="term" value="F:alcohol-forming long-chain fatty acyl-CoA reductase activity"/>
    <property type="evidence" value="ECO:0007669"/>
    <property type="project" value="UniProtKB-EC"/>
</dbReference>
<keyword evidence="1" id="KW-0443">Lipid metabolism</keyword>
<dbReference type="PANTHER" id="PTHR11011">
    <property type="entry name" value="MALE STERILITY PROTEIN 2-RELATED"/>
    <property type="match status" value="1"/>
</dbReference>
<keyword evidence="1" id="KW-0560">Oxidoreductase</keyword>
<organism evidence="3 4">
    <name type="scientific">Stephania cephalantha</name>
    <dbReference type="NCBI Taxonomy" id="152367"/>
    <lineage>
        <taxon>Eukaryota</taxon>
        <taxon>Viridiplantae</taxon>
        <taxon>Streptophyta</taxon>
        <taxon>Embryophyta</taxon>
        <taxon>Tracheophyta</taxon>
        <taxon>Spermatophyta</taxon>
        <taxon>Magnoliopsida</taxon>
        <taxon>Ranunculales</taxon>
        <taxon>Menispermaceae</taxon>
        <taxon>Menispermoideae</taxon>
        <taxon>Cissampelideae</taxon>
        <taxon>Stephania</taxon>
    </lineage>
</organism>